<accession>A0ABX1SXH3</accession>
<keyword evidence="3" id="KW-0049">Antioxidant</keyword>
<name>A0ABX1SXH3_9BIFI</name>
<dbReference type="SUPFAM" id="SSF52833">
    <property type="entry name" value="Thioredoxin-like"/>
    <property type="match status" value="1"/>
</dbReference>
<keyword evidence="5" id="KW-0676">Redox-active center</keyword>
<dbReference type="PANTHER" id="PTHR10681">
    <property type="entry name" value="THIOREDOXIN PEROXIDASE"/>
    <property type="match status" value="1"/>
</dbReference>
<evidence type="ECO:0000313" key="8">
    <source>
        <dbReference type="Proteomes" id="UP000553756"/>
    </source>
</evidence>
<gene>
    <name evidence="7" type="ORF">G1C94_1142</name>
</gene>
<dbReference type="RefSeq" id="WP_172146189.1">
    <property type="nucleotide sequence ID" value="NZ_JAAIIJ010000023.1"/>
</dbReference>
<feature type="domain" description="Thioredoxin" evidence="6">
    <location>
        <begin position="2"/>
        <end position="157"/>
    </location>
</feature>
<dbReference type="InterPro" id="IPR013766">
    <property type="entry name" value="Thioredoxin_domain"/>
</dbReference>
<keyword evidence="4" id="KW-0560">Oxidoreductase</keyword>
<keyword evidence="8" id="KW-1185">Reference proteome</keyword>
<evidence type="ECO:0000256" key="1">
    <source>
        <dbReference type="ARBA" id="ARBA00009796"/>
    </source>
</evidence>
<dbReference type="Pfam" id="PF00578">
    <property type="entry name" value="AhpC-TSA"/>
    <property type="match status" value="1"/>
</dbReference>
<dbReference type="PIRSF" id="PIRSF000239">
    <property type="entry name" value="AHPC"/>
    <property type="match status" value="1"/>
</dbReference>
<protein>
    <submittedName>
        <fullName evidence="7">Alkyl hydroperoxide reductase</fullName>
    </submittedName>
</protein>
<evidence type="ECO:0000256" key="2">
    <source>
        <dbReference type="ARBA" id="ARBA00022559"/>
    </source>
</evidence>
<evidence type="ECO:0000259" key="6">
    <source>
        <dbReference type="PROSITE" id="PS51352"/>
    </source>
</evidence>
<dbReference type="PANTHER" id="PTHR10681:SF121">
    <property type="entry name" value="ALKYL HYDROPEROXIDE REDUCTASE C"/>
    <property type="match status" value="1"/>
</dbReference>
<dbReference type="EMBL" id="JAAIIJ010000023">
    <property type="protein sequence ID" value="NMN02520.1"/>
    <property type="molecule type" value="Genomic_DNA"/>
</dbReference>
<dbReference type="PROSITE" id="PS51352">
    <property type="entry name" value="THIOREDOXIN_2"/>
    <property type="match status" value="1"/>
</dbReference>
<comment type="similarity">
    <text evidence="1">Belongs to the peroxiredoxin family. AhpC/Prx1 subfamily.</text>
</comment>
<dbReference type="InterPro" id="IPR024706">
    <property type="entry name" value="Peroxiredoxin_AhpC-typ"/>
</dbReference>
<comment type="caution">
    <text evidence="7">The sequence shown here is derived from an EMBL/GenBank/DDBJ whole genome shotgun (WGS) entry which is preliminary data.</text>
</comment>
<proteinExistence type="inferred from homology"/>
<evidence type="ECO:0000256" key="3">
    <source>
        <dbReference type="ARBA" id="ARBA00022862"/>
    </source>
</evidence>
<sequence length="183" mass="20369">MALLQHELGEFTLTAFHNGDFCEISKKDMLGHWSVVFCYPADFSSLCPTELQDLAAHYEDFKKVGCEIYSVSCDTHFVHKAWRDAEQSLSTIEYPMLSDPTGVLVRDLDAYNETSGMAERADFIVTPQGAIVAYELTLPSVGRNAEELLRRVQACQFVYANEGETCPANWRPSGETTAAPKSS</sequence>
<dbReference type="InterPro" id="IPR050217">
    <property type="entry name" value="Peroxiredoxin"/>
</dbReference>
<dbReference type="CDD" id="cd03015">
    <property type="entry name" value="PRX_Typ2cys"/>
    <property type="match status" value="1"/>
</dbReference>
<evidence type="ECO:0000256" key="4">
    <source>
        <dbReference type="ARBA" id="ARBA00023002"/>
    </source>
</evidence>
<reference evidence="7 8" key="1">
    <citation type="submission" date="2020-02" db="EMBL/GenBank/DDBJ databases">
        <title>Characterization of phylogenetic diversity of novel bifidobacterial species isolated in Czech ZOOs.</title>
        <authorList>
            <person name="Lugli G.A."/>
            <person name="Vera N.B."/>
            <person name="Ventura M."/>
        </authorList>
    </citation>
    <scope>NUCLEOTIDE SEQUENCE [LARGE SCALE GENOMIC DNA]</scope>
    <source>
        <strain evidence="7 8">DSM 109963</strain>
    </source>
</reference>
<evidence type="ECO:0000256" key="5">
    <source>
        <dbReference type="ARBA" id="ARBA00023284"/>
    </source>
</evidence>
<evidence type="ECO:0000313" key="7">
    <source>
        <dbReference type="EMBL" id="NMN02520.1"/>
    </source>
</evidence>
<dbReference type="Gene3D" id="3.40.30.10">
    <property type="entry name" value="Glutaredoxin"/>
    <property type="match status" value="1"/>
</dbReference>
<keyword evidence="2" id="KW-0575">Peroxidase</keyword>
<dbReference type="InterPro" id="IPR000866">
    <property type="entry name" value="AhpC/TSA"/>
</dbReference>
<dbReference type="Proteomes" id="UP000553756">
    <property type="component" value="Unassembled WGS sequence"/>
</dbReference>
<organism evidence="7 8">
    <name type="scientific">Bifidobacterium panos</name>
    <dbReference type="NCBI Taxonomy" id="2675321"/>
    <lineage>
        <taxon>Bacteria</taxon>
        <taxon>Bacillati</taxon>
        <taxon>Actinomycetota</taxon>
        <taxon>Actinomycetes</taxon>
        <taxon>Bifidobacteriales</taxon>
        <taxon>Bifidobacteriaceae</taxon>
        <taxon>Bifidobacterium</taxon>
    </lineage>
</organism>
<dbReference type="InterPro" id="IPR036249">
    <property type="entry name" value="Thioredoxin-like_sf"/>
</dbReference>